<dbReference type="HAMAP" id="MF_01471">
    <property type="entry name" value="Cas2"/>
    <property type="match status" value="1"/>
</dbReference>
<keyword evidence="4 9" id="KW-0479">Metal-binding</keyword>
<comment type="function">
    <text evidence="9">CRISPR (clustered regularly interspaced short palindromic repeat), is an adaptive immune system that provides protection against mobile genetic elements (viruses, transposable elements and conjugative plasmids). CRISPR clusters contain sequences complementary to antecedent mobile elements and target invading nucleic acids. CRISPR clusters are transcribed and processed into CRISPR RNA (crRNA). Functions as a ssRNA-specific endoribonuclease. Involved in the integration of spacer DNA into the CRISPR cassette.</text>
</comment>
<dbReference type="SUPFAM" id="SSF143430">
    <property type="entry name" value="TTP0101/SSO1404-like"/>
    <property type="match status" value="1"/>
</dbReference>
<dbReference type="CDD" id="cd09725">
    <property type="entry name" value="Cas2_I_II_III"/>
    <property type="match status" value="1"/>
</dbReference>
<dbReference type="GO" id="GO:0046872">
    <property type="term" value="F:metal ion binding"/>
    <property type="evidence" value="ECO:0007669"/>
    <property type="project" value="UniProtKB-UniRule"/>
</dbReference>
<dbReference type="InterPro" id="IPR021127">
    <property type="entry name" value="CRISPR_associated_Cas2"/>
</dbReference>
<evidence type="ECO:0000256" key="5">
    <source>
        <dbReference type="ARBA" id="ARBA00022759"/>
    </source>
</evidence>
<proteinExistence type="inferred from homology"/>
<evidence type="ECO:0000256" key="7">
    <source>
        <dbReference type="ARBA" id="ARBA00022842"/>
    </source>
</evidence>
<dbReference type="NCBIfam" id="TIGR01573">
    <property type="entry name" value="cas2"/>
    <property type="match status" value="1"/>
</dbReference>
<evidence type="ECO:0000256" key="3">
    <source>
        <dbReference type="ARBA" id="ARBA00022722"/>
    </source>
</evidence>
<dbReference type="Pfam" id="PF09827">
    <property type="entry name" value="CRISPR_Cas2"/>
    <property type="match status" value="1"/>
</dbReference>
<keyword evidence="3 9" id="KW-0540">Nuclease</keyword>
<evidence type="ECO:0000256" key="10">
    <source>
        <dbReference type="PIRNR" id="PIRNR032582"/>
    </source>
</evidence>
<evidence type="ECO:0000256" key="6">
    <source>
        <dbReference type="ARBA" id="ARBA00022801"/>
    </source>
</evidence>
<dbReference type="OrthoDB" id="9798176at2"/>
<dbReference type="GO" id="GO:0043571">
    <property type="term" value="P:maintenance of CRISPR repeat elements"/>
    <property type="evidence" value="ECO:0007669"/>
    <property type="project" value="UniProtKB-UniRule"/>
</dbReference>
<keyword evidence="8 9" id="KW-0051">Antiviral defense</keyword>
<dbReference type="GO" id="GO:0004521">
    <property type="term" value="F:RNA endonuclease activity"/>
    <property type="evidence" value="ECO:0007669"/>
    <property type="project" value="UniProtKB-UniRule"/>
</dbReference>
<evidence type="ECO:0000256" key="9">
    <source>
        <dbReference type="HAMAP-Rule" id="MF_01471"/>
    </source>
</evidence>
<dbReference type="PIRSF" id="PIRSF032582">
    <property type="entry name" value="Cas2"/>
    <property type="match status" value="1"/>
</dbReference>
<name>A0A517PWE8_9PLAN</name>
<accession>A0A517PWE8</accession>
<dbReference type="Gene3D" id="3.30.70.240">
    <property type="match status" value="1"/>
</dbReference>
<dbReference type="GO" id="GO:0016787">
    <property type="term" value="F:hydrolase activity"/>
    <property type="evidence" value="ECO:0007669"/>
    <property type="project" value="UniProtKB-KW"/>
</dbReference>
<comment type="similarity">
    <text evidence="2 9 10">Belongs to the CRISPR-associated endoribonuclease Cas2 protein family.</text>
</comment>
<evidence type="ECO:0000313" key="12">
    <source>
        <dbReference type="Proteomes" id="UP000320421"/>
    </source>
</evidence>
<evidence type="ECO:0000313" key="11">
    <source>
        <dbReference type="EMBL" id="QDT23692.1"/>
    </source>
</evidence>
<comment type="subunit">
    <text evidence="9">Homodimer, forms a heterotetramer with a Cas1 homodimer.</text>
</comment>
<gene>
    <name evidence="9 11" type="primary">cas2</name>
    <name evidence="11" type="ORF">HG66A1_55150</name>
</gene>
<dbReference type="Proteomes" id="UP000320421">
    <property type="component" value="Chromosome"/>
</dbReference>
<keyword evidence="6 9" id="KW-0378">Hydrolase</keyword>
<dbReference type="EC" id="3.1.-.-" evidence="9"/>
<organism evidence="11 12">
    <name type="scientific">Gimesia chilikensis</name>
    <dbReference type="NCBI Taxonomy" id="2605989"/>
    <lineage>
        <taxon>Bacteria</taxon>
        <taxon>Pseudomonadati</taxon>
        <taxon>Planctomycetota</taxon>
        <taxon>Planctomycetia</taxon>
        <taxon>Planctomycetales</taxon>
        <taxon>Planctomycetaceae</taxon>
        <taxon>Gimesia</taxon>
    </lineage>
</organism>
<dbReference type="PANTHER" id="PTHR34405:SF3">
    <property type="entry name" value="CRISPR-ASSOCIATED ENDORIBONUCLEASE CAS2 3"/>
    <property type="match status" value="1"/>
</dbReference>
<keyword evidence="7 9" id="KW-0460">Magnesium</keyword>
<keyword evidence="5 9" id="KW-0255">Endonuclease</keyword>
<protein>
    <recommendedName>
        <fullName evidence="9">CRISPR-associated endoribonuclease Cas2</fullName>
        <ecNumber evidence="9">3.1.-.-</ecNumber>
    </recommendedName>
</protein>
<reference evidence="11 12" key="1">
    <citation type="submission" date="2019-02" db="EMBL/GenBank/DDBJ databases">
        <title>Deep-cultivation of Planctomycetes and their phenomic and genomic characterization uncovers novel biology.</title>
        <authorList>
            <person name="Wiegand S."/>
            <person name="Jogler M."/>
            <person name="Boedeker C."/>
            <person name="Pinto D."/>
            <person name="Vollmers J."/>
            <person name="Rivas-Marin E."/>
            <person name="Kohn T."/>
            <person name="Peeters S.H."/>
            <person name="Heuer A."/>
            <person name="Rast P."/>
            <person name="Oberbeckmann S."/>
            <person name="Bunk B."/>
            <person name="Jeske O."/>
            <person name="Meyerdierks A."/>
            <person name="Storesund J.E."/>
            <person name="Kallscheuer N."/>
            <person name="Luecker S."/>
            <person name="Lage O.M."/>
            <person name="Pohl T."/>
            <person name="Merkel B.J."/>
            <person name="Hornburger P."/>
            <person name="Mueller R.-W."/>
            <person name="Bruemmer F."/>
            <person name="Labrenz M."/>
            <person name="Spormann A.M."/>
            <person name="Op den Camp H."/>
            <person name="Overmann J."/>
            <person name="Amann R."/>
            <person name="Jetten M.S.M."/>
            <person name="Mascher T."/>
            <person name="Medema M.H."/>
            <person name="Devos D.P."/>
            <person name="Kaster A.-K."/>
            <person name="Ovreas L."/>
            <person name="Rohde M."/>
            <person name="Galperin M.Y."/>
            <person name="Jogler C."/>
        </authorList>
    </citation>
    <scope>NUCLEOTIDE SEQUENCE [LARGE SCALE GENOMIC DNA]</scope>
    <source>
        <strain evidence="11 12">HG66A1</strain>
    </source>
</reference>
<dbReference type="AlphaFoldDB" id="A0A517PWE8"/>
<dbReference type="InterPro" id="IPR019199">
    <property type="entry name" value="Virulence_VapD/CRISPR_Cas2"/>
</dbReference>
<dbReference type="RefSeq" id="WP_145191473.1">
    <property type="nucleotide sequence ID" value="NZ_CP036266.1"/>
</dbReference>
<comment type="cofactor">
    <cofactor evidence="1 9">
        <name>Mg(2+)</name>
        <dbReference type="ChEBI" id="CHEBI:18420"/>
    </cofactor>
</comment>
<keyword evidence="12" id="KW-1185">Reference proteome</keyword>
<evidence type="ECO:0000256" key="2">
    <source>
        <dbReference type="ARBA" id="ARBA00009959"/>
    </source>
</evidence>
<dbReference type="PANTHER" id="PTHR34405">
    <property type="entry name" value="CRISPR-ASSOCIATED ENDORIBONUCLEASE CAS2"/>
    <property type="match status" value="1"/>
</dbReference>
<evidence type="ECO:0000256" key="4">
    <source>
        <dbReference type="ARBA" id="ARBA00022723"/>
    </source>
</evidence>
<evidence type="ECO:0000256" key="8">
    <source>
        <dbReference type="ARBA" id="ARBA00023118"/>
    </source>
</evidence>
<dbReference type="EMBL" id="CP036266">
    <property type="protein sequence ID" value="QDT23692.1"/>
    <property type="molecule type" value="Genomic_DNA"/>
</dbReference>
<sequence>MYVLVTYDISTADPKGQKRLRRMAKACENIGQRVQNSVFEIKADAGQWTLYKAILLEIADLSQDSLRFYNLGNNWERRVEHHGSKDGYNIDGPLIM</sequence>
<feature type="binding site" evidence="9">
    <location>
        <position position="8"/>
    </location>
    <ligand>
        <name>Mg(2+)</name>
        <dbReference type="ChEBI" id="CHEBI:18420"/>
        <note>catalytic</note>
    </ligand>
</feature>
<dbReference type="GO" id="GO:0051607">
    <property type="term" value="P:defense response to virus"/>
    <property type="evidence" value="ECO:0007669"/>
    <property type="project" value="UniProtKB-UniRule"/>
</dbReference>
<evidence type="ECO:0000256" key="1">
    <source>
        <dbReference type="ARBA" id="ARBA00001946"/>
    </source>
</evidence>